<keyword evidence="1" id="KW-1185">Reference proteome</keyword>
<dbReference type="Gene3D" id="3.30.830.10">
    <property type="entry name" value="Metalloenzyme, LuxS/M16 peptidase-like"/>
    <property type="match status" value="1"/>
</dbReference>
<dbReference type="WBParaSite" id="Minc3s00387g11437">
    <property type="protein sequence ID" value="Minc3s00387g11437"/>
    <property type="gene ID" value="Minc3s00387g11437"/>
</dbReference>
<dbReference type="Proteomes" id="UP000887563">
    <property type="component" value="Unplaced"/>
</dbReference>
<evidence type="ECO:0000313" key="1">
    <source>
        <dbReference type="Proteomes" id="UP000887563"/>
    </source>
</evidence>
<organism evidence="1 2">
    <name type="scientific">Meloidogyne incognita</name>
    <name type="common">Southern root-knot nematode worm</name>
    <name type="synonym">Oxyuris incognita</name>
    <dbReference type="NCBI Taxonomy" id="6306"/>
    <lineage>
        <taxon>Eukaryota</taxon>
        <taxon>Metazoa</taxon>
        <taxon>Ecdysozoa</taxon>
        <taxon>Nematoda</taxon>
        <taxon>Chromadorea</taxon>
        <taxon>Rhabditida</taxon>
        <taxon>Tylenchina</taxon>
        <taxon>Tylenchomorpha</taxon>
        <taxon>Tylenchoidea</taxon>
        <taxon>Meloidogynidae</taxon>
        <taxon>Meloidogyninae</taxon>
        <taxon>Meloidogyne</taxon>
        <taxon>Meloidogyne incognita group</taxon>
    </lineage>
</organism>
<accession>A0A914LF87</accession>
<reference evidence="2" key="1">
    <citation type="submission" date="2022-11" db="UniProtKB">
        <authorList>
            <consortium name="WormBaseParasite"/>
        </authorList>
    </citation>
    <scope>IDENTIFICATION</scope>
</reference>
<evidence type="ECO:0000313" key="2">
    <source>
        <dbReference type="WBParaSite" id="Minc3s00387g11437"/>
    </source>
</evidence>
<sequence length="272" mass="31142">MHIADLEDEQHEVKILDYLQQIIDFMSAAPKMLKIVGNFDQLEQEFKSGSDWNFLLENPSIENQRYDAVTNQTWNNIGSIRAIINSSQEGAYLIRKSRIIDCGWNSDKTAALMIIAKYLEIESGPLWENCREAGYCYSVSLTANIDAGTLTLELSDCSDLKKTFNAARQTMPAAQKKELFIDILINLFLDITINRSIFSELPDISYISLNPPLSISIHPNSMMKFNNFFICRLKQRGAYTFLTQCIRDCEHKDTIYWCCKEKRTKEKCGGSV</sequence>
<dbReference type="GO" id="GO:0046872">
    <property type="term" value="F:metal ion binding"/>
    <property type="evidence" value="ECO:0007669"/>
    <property type="project" value="InterPro"/>
</dbReference>
<protein>
    <submittedName>
        <fullName evidence="2">Uncharacterized protein</fullName>
    </submittedName>
</protein>
<dbReference type="AlphaFoldDB" id="A0A914LF87"/>
<dbReference type="InterPro" id="IPR011249">
    <property type="entry name" value="Metalloenz_LuxS/M16"/>
</dbReference>
<dbReference type="SUPFAM" id="SSF63411">
    <property type="entry name" value="LuxS/MPP-like metallohydrolase"/>
    <property type="match status" value="1"/>
</dbReference>
<proteinExistence type="predicted"/>
<name>A0A914LF87_MELIC</name>